<gene>
    <name evidence="1" type="ORF">COU03_03195</name>
</gene>
<sequence length="60" mass="6860">MSENKDLARKFQASGSSLFINAIINGKDNITEDTKVWRLVSDKAQFKNYLKDKIDNLLGR</sequence>
<dbReference type="Proteomes" id="UP000228906">
    <property type="component" value="Unassembled WGS sequence"/>
</dbReference>
<comment type="caution">
    <text evidence="1">The sequence shown here is derived from an EMBL/GenBank/DDBJ whole genome shotgun (WGS) entry which is preliminary data.</text>
</comment>
<protein>
    <submittedName>
        <fullName evidence="1">Uncharacterized protein</fullName>
    </submittedName>
</protein>
<dbReference type="EMBL" id="PFAV01000057">
    <property type="protein sequence ID" value="PIR91085.1"/>
    <property type="molecule type" value="Genomic_DNA"/>
</dbReference>
<dbReference type="AlphaFoldDB" id="A0A2H0UWA0"/>
<proteinExistence type="predicted"/>
<evidence type="ECO:0000313" key="1">
    <source>
        <dbReference type="EMBL" id="PIR91085.1"/>
    </source>
</evidence>
<accession>A0A2H0UWA0</accession>
<name>A0A2H0UWA0_9BACT</name>
<reference evidence="2" key="1">
    <citation type="submission" date="2017-09" db="EMBL/GenBank/DDBJ databases">
        <title>Depth-based differentiation of microbial function through sediment-hosted aquifers and enrichment of novel symbionts in the deep terrestrial subsurface.</title>
        <authorList>
            <person name="Probst A.J."/>
            <person name="Ladd B."/>
            <person name="Jarett J.K."/>
            <person name="Geller-Mcgrath D.E."/>
            <person name="Sieber C.M.K."/>
            <person name="Emerson J.B."/>
            <person name="Anantharaman K."/>
            <person name="Thomas B.C."/>
            <person name="Malmstrom R."/>
            <person name="Stieglmeier M."/>
            <person name="Klingl A."/>
            <person name="Woyke T."/>
            <person name="Ryan C.M."/>
            <person name="Banfield J.F."/>
        </authorList>
    </citation>
    <scope>NUCLEOTIDE SEQUENCE [LARGE SCALE GENOMIC DNA]</scope>
</reference>
<evidence type="ECO:0000313" key="2">
    <source>
        <dbReference type="Proteomes" id="UP000228906"/>
    </source>
</evidence>
<organism evidence="1 2">
    <name type="scientific">bacterium (Candidatus Gribaldobacteria) CG10_big_fil_rev_8_21_14_0_10_41_12</name>
    <dbReference type="NCBI Taxonomy" id="2014277"/>
    <lineage>
        <taxon>Bacteria</taxon>
        <taxon>Candidatus Gribaldobacteria</taxon>
    </lineage>
</organism>